<dbReference type="EC" id="6.1.1.6" evidence="9"/>
<organism evidence="12 13">
    <name type="scientific">Candidatus Mycoplasma haematohominis</name>
    <dbReference type="NCBI Taxonomy" id="1494318"/>
    <lineage>
        <taxon>Bacteria</taxon>
        <taxon>Bacillati</taxon>
        <taxon>Mycoplasmatota</taxon>
        <taxon>Mollicutes</taxon>
        <taxon>Mycoplasmataceae</taxon>
        <taxon>Mycoplasma</taxon>
    </lineage>
</organism>
<keyword evidence="3 9" id="KW-0479">Metal-binding</keyword>
<comment type="caution">
    <text evidence="12">The sequence shown here is derived from an EMBL/GenBank/DDBJ whole genome shotgun (WGS) entry which is preliminary data.</text>
</comment>
<keyword evidence="6 9" id="KW-0648">Protein biosynthesis</keyword>
<keyword evidence="9 10" id="KW-0460">Magnesium</keyword>
<dbReference type="EMBL" id="BIMN01000001">
    <property type="protein sequence ID" value="GCE63276.1"/>
    <property type="molecule type" value="Genomic_DNA"/>
</dbReference>
<comment type="subunit">
    <text evidence="1 9">Homodimer.</text>
</comment>
<feature type="binding site" evidence="9">
    <location>
        <position position="404"/>
    </location>
    <ligand>
        <name>Mg(2+)</name>
        <dbReference type="ChEBI" id="CHEBI:18420"/>
        <label>2</label>
    </ligand>
</feature>
<comment type="cofactor">
    <cofactor evidence="9 10">
        <name>Mg(2+)</name>
        <dbReference type="ChEBI" id="CHEBI:18420"/>
    </cofactor>
    <text evidence="9 10">Binds 3 Mg(2+) ions per subunit.</text>
</comment>
<dbReference type="InterPro" id="IPR045864">
    <property type="entry name" value="aa-tRNA-synth_II/BPL/LPL"/>
</dbReference>
<name>A0A478FSB8_9MOLU</name>
<dbReference type="InterPro" id="IPR004364">
    <property type="entry name" value="Aa-tRNA-synt_II"/>
</dbReference>
<evidence type="ECO:0000313" key="13">
    <source>
        <dbReference type="Proteomes" id="UP000324831"/>
    </source>
</evidence>
<dbReference type="GO" id="GO:0004824">
    <property type="term" value="F:lysine-tRNA ligase activity"/>
    <property type="evidence" value="ECO:0007669"/>
    <property type="project" value="UniProtKB-UniRule"/>
</dbReference>
<dbReference type="SUPFAM" id="SSF50249">
    <property type="entry name" value="Nucleic acid-binding proteins"/>
    <property type="match status" value="1"/>
</dbReference>
<keyword evidence="4 9" id="KW-0547">Nucleotide-binding</keyword>
<keyword evidence="5 9" id="KW-0067">ATP-binding</keyword>
<dbReference type="InterPro" id="IPR012340">
    <property type="entry name" value="NA-bd_OB-fold"/>
</dbReference>
<comment type="subcellular location">
    <subcellularLocation>
        <location evidence="9">Cytoplasm</location>
    </subcellularLocation>
</comment>
<keyword evidence="7 9" id="KW-0030">Aminoacyl-tRNA synthetase</keyword>
<dbReference type="Proteomes" id="UP000324831">
    <property type="component" value="Unassembled WGS sequence"/>
</dbReference>
<evidence type="ECO:0000256" key="7">
    <source>
        <dbReference type="ARBA" id="ARBA00023146"/>
    </source>
</evidence>
<evidence type="ECO:0000256" key="8">
    <source>
        <dbReference type="ARBA" id="ARBA00048573"/>
    </source>
</evidence>
<evidence type="ECO:0000256" key="2">
    <source>
        <dbReference type="ARBA" id="ARBA00022598"/>
    </source>
</evidence>
<dbReference type="NCBIfam" id="TIGR00499">
    <property type="entry name" value="lysS_bact"/>
    <property type="match status" value="1"/>
</dbReference>
<evidence type="ECO:0000256" key="3">
    <source>
        <dbReference type="ARBA" id="ARBA00022723"/>
    </source>
</evidence>
<dbReference type="GO" id="GO:0005524">
    <property type="term" value="F:ATP binding"/>
    <property type="evidence" value="ECO:0007669"/>
    <property type="project" value="UniProtKB-UniRule"/>
</dbReference>
<evidence type="ECO:0000256" key="6">
    <source>
        <dbReference type="ARBA" id="ARBA00022917"/>
    </source>
</evidence>
<dbReference type="InterPro" id="IPR044136">
    <property type="entry name" value="Lys-tRNA-ligase_II_N"/>
</dbReference>
<dbReference type="Pfam" id="PF01336">
    <property type="entry name" value="tRNA_anti-codon"/>
    <property type="match status" value="1"/>
</dbReference>
<feature type="binding site" evidence="9">
    <location>
        <position position="404"/>
    </location>
    <ligand>
        <name>Mg(2+)</name>
        <dbReference type="ChEBI" id="CHEBI:18420"/>
        <label>1</label>
    </ligand>
</feature>
<dbReference type="GO" id="GO:0006430">
    <property type="term" value="P:lysyl-tRNA aminoacylation"/>
    <property type="evidence" value="ECO:0007669"/>
    <property type="project" value="UniProtKB-UniRule"/>
</dbReference>
<dbReference type="CDD" id="cd04322">
    <property type="entry name" value="LysRS_N"/>
    <property type="match status" value="1"/>
</dbReference>
<dbReference type="PANTHER" id="PTHR42918:SF15">
    <property type="entry name" value="LYSINE--TRNA LIGASE, CHLOROPLASTIC_MITOCHONDRIAL"/>
    <property type="match status" value="1"/>
</dbReference>
<dbReference type="GO" id="GO:0000287">
    <property type="term" value="F:magnesium ion binding"/>
    <property type="evidence" value="ECO:0007669"/>
    <property type="project" value="UniProtKB-UniRule"/>
</dbReference>
<reference evidence="12 13" key="1">
    <citation type="submission" date="2019-01" db="EMBL/GenBank/DDBJ databases">
        <title>Draft genome sequences of Candidatus Mycoplasma haemohominis SWG34-3 identified from a patient with pyrexia, anemia and liver dysfunction.</title>
        <authorList>
            <person name="Sekizuka T."/>
            <person name="Hattori N."/>
            <person name="Katano H."/>
            <person name="Takuma T."/>
            <person name="Ito T."/>
            <person name="Arai N."/>
            <person name="Yanai R."/>
            <person name="Ishii S."/>
            <person name="Miura Y."/>
            <person name="Tokunaga T."/>
            <person name="Watanabe H."/>
            <person name="Nomura N."/>
            <person name="Eguchi J."/>
            <person name="Arai T."/>
            <person name="Hasegawa H."/>
            <person name="Nakamaki T."/>
            <person name="Wakita T."/>
            <person name="Niki Y."/>
            <person name="Kuroda M."/>
        </authorList>
    </citation>
    <scope>NUCLEOTIDE SEQUENCE [LARGE SCALE GENOMIC DNA]</scope>
    <source>
        <strain evidence="12">SWG34-3</strain>
    </source>
</reference>
<dbReference type="InterPro" id="IPR018149">
    <property type="entry name" value="Lys-tRNA-synth_II_C"/>
</dbReference>
<gene>
    <name evidence="9 12" type="primary">lysS</name>
    <name evidence="12" type="ORF">MHSWG343_02630</name>
</gene>
<dbReference type="InterPro" id="IPR006195">
    <property type="entry name" value="aa-tRNA-synth_II"/>
</dbReference>
<dbReference type="PRINTS" id="PR00982">
    <property type="entry name" value="TRNASYNTHLYS"/>
</dbReference>
<dbReference type="HAMAP" id="MF_00252">
    <property type="entry name" value="Lys_tRNA_synth_class2"/>
    <property type="match status" value="1"/>
</dbReference>
<proteinExistence type="inferred from homology"/>
<dbReference type="NCBIfam" id="NF001756">
    <property type="entry name" value="PRK00484.1"/>
    <property type="match status" value="1"/>
</dbReference>
<sequence>MNDQERDRRKKWESLKKNNLDPYSLEKVECDFSIAQIGEKFKKLSDYDLNNLNVSFIGRVVSIRQSFLNVRDGWDSLQVYVSNKDCSKELLECFKSCLDIGDVIYVKGSCFKTKTGIPTVKVKDFKIVSKCLNPFPSEYYGIQNEELKVRNRVGRALIDQQFFNNLLTRSKIISQIREYLNSRGYVEFETPILEQVYGGANAVPFVTHFEALKEDFFLRIATEISLKKAAIAGFSKVYEIGKVFRNEGIDSTHNPEFTSIEIYTMNYGLKDVMDLTENLIHYVSDKLGIKDVLIGEKSIDISKPFKRISMTDLVKEKTKIDFYRDEVTLDDALYWAKKYLIELEPFEKTVGHIFTKLFEKLVEGELMEPTFVYCFHKDVSPLAKSDPVNKDFVLRYELYIGGKEFSNGFAELNDPDDQRERFEKQQREKIDGNKEAFGVDESYLFALKYGLPPTGGIGIGIDRLVMLFTQQKSIKDVIFIPQIKKNS</sequence>
<comment type="catalytic activity">
    <reaction evidence="8 9 10">
        <text>tRNA(Lys) + L-lysine + ATP = L-lysyl-tRNA(Lys) + AMP + diphosphate</text>
        <dbReference type="Rhea" id="RHEA:20792"/>
        <dbReference type="Rhea" id="RHEA-COMP:9696"/>
        <dbReference type="Rhea" id="RHEA-COMP:9697"/>
        <dbReference type="ChEBI" id="CHEBI:30616"/>
        <dbReference type="ChEBI" id="CHEBI:32551"/>
        <dbReference type="ChEBI" id="CHEBI:33019"/>
        <dbReference type="ChEBI" id="CHEBI:78442"/>
        <dbReference type="ChEBI" id="CHEBI:78529"/>
        <dbReference type="ChEBI" id="CHEBI:456215"/>
        <dbReference type="EC" id="6.1.1.6"/>
    </reaction>
</comment>
<feature type="binding site" evidence="9">
    <location>
        <position position="397"/>
    </location>
    <ligand>
        <name>Mg(2+)</name>
        <dbReference type="ChEBI" id="CHEBI:18420"/>
        <label>1</label>
    </ligand>
</feature>
<dbReference type="Gene3D" id="3.30.930.10">
    <property type="entry name" value="Bira Bifunctional Protein, Domain 2"/>
    <property type="match status" value="1"/>
</dbReference>
<comment type="similarity">
    <text evidence="9">Belongs to the class-II aminoacyl-tRNA synthetase family.</text>
</comment>
<dbReference type="AlphaFoldDB" id="A0A478FSB8"/>
<keyword evidence="2 9" id="KW-0436">Ligase</keyword>
<dbReference type="InterPro" id="IPR004365">
    <property type="entry name" value="NA-bd_OB_tRNA"/>
</dbReference>
<dbReference type="Pfam" id="PF00152">
    <property type="entry name" value="tRNA-synt_2"/>
    <property type="match status" value="1"/>
</dbReference>
<evidence type="ECO:0000313" key="12">
    <source>
        <dbReference type="EMBL" id="GCE63276.1"/>
    </source>
</evidence>
<dbReference type="PANTHER" id="PTHR42918">
    <property type="entry name" value="LYSYL-TRNA SYNTHETASE"/>
    <property type="match status" value="1"/>
</dbReference>
<evidence type="ECO:0000256" key="10">
    <source>
        <dbReference type="RuleBase" id="RU000336"/>
    </source>
</evidence>
<evidence type="ECO:0000259" key="11">
    <source>
        <dbReference type="PROSITE" id="PS50862"/>
    </source>
</evidence>
<keyword evidence="9" id="KW-0963">Cytoplasm</keyword>
<evidence type="ECO:0000256" key="5">
    <source>
        <dbReference type="ARBA" id="ARBA00022840"/>
    </source>
</evidence>
<evidence type="ECO:0000256" key="4">
    <source>
        <dbReference type="ARBA" id="ARBA00022741"/>
    </source>
</evidence>
<evidence type="ECO:0000256" key="1">
    <source>
        <dbReference type="ARBA" id="ARBA00011738"/>
    </source>
</evidence>
<dbReference type="InterPro" id="IPR002313">
    <property type="entry name" value="Lys-tRNA-ligase_II"/>
</dbReference>
<feature type="domain" description="Aminoacyl-transfer RNA synthetases class-II family profile" evidence="11">
    <location>
        <begin position="169"/>
        <end position="481"/>
    </location>
</feature>
<dbReference type="GO" id="GO:0005829">
    <property type="term" value="C:cytosol"/>
    <property type="evidence" value="ECO:0007669"/>
    <property type="project" value="TreeGrafter"/>
</dbReference>
<dbReference type="GO" id="GO:0000049">
    <property type="term" value="F:tRNA binding"/>
    <property type="evidence" value="ECO:0007669"/>
    <property type="project" value="TreeGrafter"/>
</dbReference>
<dbReference type="SUPFAM" id="SSF55681">
    <property type="entry name" value="Class II aaRS and biotin synthetases"/>
    <property type="match status" value="1"/>
</dbReference>
<dbReference type="Gene3D" id="2.40.50.140">
    <property type="entry name" value="Nucleic acid-binding proteins"/>
    <property type="match status" value="1"/>
</dbReference>
<evidence type="ECO:0000256" key="9">
    <source>
        <dbReference type="HAMAP-Rule" id="MF_00252"/>
    </source>
</evidence>
<dbReference type="PROSITE" id="PS50862">
    <property type="entry name" value="AA_TRNA_LIGASE_II"/>
    <property type="match status" value="1"/>
</dbReference>
<protein>
    <recommendedName>
        <fullName evidence="9">Lysine--tRNA ligase</fullName>
        <ecNumber evidence="9">6.1.1.6</ecNumber>
    </recommendedName>
    <alternativeName>
        <fullName evidence="9">Lysyl-tRNA synthetase</fullName>
        <shortName evidence="9">LysRS</shortName>
    </alternativeName>
</protein>
<accession>A0A478FSB8</accession>